<protein>
    <submittedName>
        <fullName evidence="1">Uncharacterized protein</fullName>
    </submittedName>
</protein>
<dbReference type="OrthoDB" id="6380626at2759"/>
<reference evidence="1" key="1">
    <citation type="submission" date="2020-07" db="EMBL/GenBank/DDBJ databases">
        <title>The High-quality genome of the commercially important snow crab, Chionoecetes opilio.</title>
        <authorList>
            <person name="Jeong J.-H."/>
            <person name="Ryu S."/>
        </authorList>
    </citation>
    <scope>NUCLEOTIDE SEQUENCE</scope>
    <source>
        <strain evidence="1">MADBK_172401_WGS</strain>
        <tissue evidence="1">Digestive gland</tissue>
    </source>
</reference>
<proteinExistence type="predicted"/>
<comment type="caution">
    <text evidence="1">The sequence shown here is derived from an EMBL/GenBank/DDBJ whole genome shotgun (WGS) entry which is preliminary data.</text>
</comment>
<accession>A0A8J4YF15</accession>
<dbReference type="Proteomes" id="UP000770661">
    <property type="component" value="Unassembled WGS sequence"/>
</dbReference>
<evidence type="ECO:0000313" key="2">
    <source>
        <dbReference type="Proteomes" id="UP000770661"/>
    </source>
</evidence>
<organism evidence="1 2">
    <name type="scientific">Chionoecetes opilio</name>
    <name type="common">Atlantic snow crab</name>
    <name type="synonym">Cancer opilio</name>
    <dbReference type="NCBI Taxonomy" id="41210"/>
    <lineage>
        <taxon>Eukaryota</taxon>
        <taxon>Metazoa</taxon>
        <taxon>Ecdysozoa</taxon>
        <taxon>Arthropoda</taxon>
        <taxon>Crustacea</taxon>
        <taxon>Multicrustacea</taxon>
        <taxon>Malacostraca</taxon>
        <taxon>Eumalacostraca</taxon>
        <taxon>Eucarida</taxon>
        <taxon>Decapoda</taxon>
        <taxon>Pleocyemata</taxon>
        <taxon>Brachyura</taxon>
        <taxon>Eubrachyura</taxon>
        <taxon>Majoidea</taxon>
        <taxon>Majidae</taxon>
        <taxon>Chionoecetes</taxon>
    </lineage>
</organism>
<name>A0A8J4YF15_CHIOP</name>
<sequence length="184" mass="20637">MADAEDVLGSDPGTARPRRWLVLVSGHLHILKASYWSTSDRHSTGTAQAEASMICWRHGATWSDHCPCVFYTTASNSGVHRSCQASEKNSLTGRCSTWPATTKFLEVLVCCMGESVWLRSRATENPWFKHFKDVWTDLTTDNPTTLSIIQNGLTTKRRVQGILQEILRSRSLLELTTVRMAELP</sequence>
<dbReference type="AlphaFoldDB" id="A0A8J4YF15"/>
<gene>
    <name evidence="1" type="ORF">GWK47_004133</name>
</gene>
<keyword evidence="2" id="KW-1185">Reference proteome</keyword>
<dbReference type="EMBL" id="JACEEZ010003881">
    <property type="protein sequence ID" value="KAG0726910.1"/>
    <property type="molecule type" value="Genomic_DNA"/>
</dbReference>
<evidence type="ECO:0000313" key="1">
    <source>
        <dbReference type="EMBL" id="KAG0726910.1"/>
    </source>
</evidence>